<evidence type="ECO:0000313" key="2">
    <source>
        <dbReference type="EMBL" id="AXY78272.1"/>
    </source>
</evidence>
<reference evidence="2 3" key="1">
    <citation type="submission" date="2018-09" db="EMBL/GenBank/DDBJ databases">
        <title>Genome sequencing of strain 6GH32-13.</title>
        <authorList>
            <person name="Weon H.-Y."/>
            <person name="Heo J."/>
            <person name="Kwon S.-W."/>
        </authorList>
    </citation>
    <scope>NUCLEOTIDE SEQUENCE [LARGE SCALE GENOMIC DNA]</scope>
    <source>
        <strain evidence="2 3">5GH32-13</strain>
    </source>
</reference>
<feature type="transmembrane region" description="Helical" evidence="1">
    <location>
        <begin position="30"/>
        <end position="51"/>
    </location>
</feature>
<dbReference type="InterPro" id="IPR035287">
    <property type="entry name" value="DUF5362"/>
</dbReference>
<sequence>MENNSNQGDNLFNLSIEGAARELLQTAATWARIIAIVGFISGGLSLIGLIFGSPQANAAVAASSTLISLPFIALGVIINVFLFKFATNILGSLANMSQVQFNEGINNLRTYFKIIGILIIIGLSLVVLIVMFYGLGRGLR</sequence>
<dbReference type="KEGG" id="pseg:D3H65_31630"/>
<keyword evidence="3" id="KW-1185">Reference proteome</keyword>
<dbReference type="Proteomes" id="UP000263900">
    <property type="component" value="Chromosome"/>
</dbReference>
<gene>
    <name evidence="2" type="ORF">D3H65_31630</name>
</gene>
<dbReference type="RefSeq" id="WP_119054144.1">
    <property type="nucleotide sequence ID" value="NZ_CP032157.1"/>
</dbReference>
<accession>A0A3B7MUR4</accession>
<dbReference type="AlphaFoldDB" id="A0A3B7MUR4"/>
<name>A0A3B7MUR4_9BACT</name>
<keyword evidence="1" id="KW-0812">Transmembrane</keyword>
<feature type="transmembrane region" description="Helical" evidence="1">
    <location>
        <begin position="111"/>
        <end position="135"/>
    </location>
</feature>
<feature type="transmembrane region" description="Helical" evidence="1">
    <location>
        <begin position="58"/>
        <end position="83"/>
    </location>
</feature>
<evidence type="ECO:0000313" key="3">
    <source>
        <dbReference type="Proteomes" id="UP000263900"/>
    </source>
</evidence>
<keyword evidence="1" id="KW-0472">Membrane</keyword>
<evidence type="ECO:0000256" key="1">
    <source>
        <dbReference type="SAM" id="Phobius"/>
    </source>
</evidence>
<proteinExistence type="predicted"/>
<protein>
    <recommendedName>
        <fullName evidence="4">DUF5362 domain-containing protein</fullName>
    </recommendedName>
</protein>
<dbReference type="Pfam" id="PF17319">
    <property type="entry name" value="DUF5362"/>
    <property type="match status" value="1"/>
</dbReference>
<evidence type="ECO:0008006" key="4">
    <source>
        <dbReference type="Google" id="ProtNLM"/>
    </source>
</evidence>
<organism evidence="2 3">
    <name type="scientific">Paraflavitalea soli</name>
    <dbReference type="NCBI Taxonomy" id="2315862"/>
    <lineage>
        <taxon>Bacteria</taxon>
        <taxon>Pseudomonadati</taxon>
        <taxon>Bacteroidota</taxon>
        <taxon>Chitinophagia</taxon>
        <taxon>Chitinophagales</taxon>
        <taxon>Chitinophagaceae</taxon>
        <taxon>Paraflavitalea</taxon>
    </lineage>
</organism>
<dbReference type="EMBL" id="CP032157">
    <property type="protein sequence ID" value="AXY78272.1"/>
    <property type="molecule type" value="Genomic_DNA"/>
</dbReference>
<keyword evidence="1" id="KW-1133">Transmembrane helix</keyword>